<organism evidence="1 2">
    <name type="scientific">Candida africana</name>
    <dbReference type="NCBI Taxonomy" id="241526"/>
    <lineage>
        <taxon>Eukaryota</taxon>
        <taxon>Fungi</taxon>
        <taxon>Dikarya</taxon>
        <taxon>Ascomycota</taxon>
        <taxon>Saccharomycotina</taxon>
        <taxon>Pichiomycetes</taxon>
        <taxon>Debaryomycetaceae</taxon>
        <taxon>Candida/Lodderomyces clade</taxon>
        <taxon>Candida</taxon>
    </lineage>
</organism>
<name>A0ACB7FR97_9ASCO</name>
<comment type="caution">
    <text evidence="1">The sequence shown here is derived from an EMBL/GenBank/DDBJ whole genome shotgun (WGS) entry which is preliminary data.</text>
</comment>
<dbReference type="Proteomes" id="UP000742417">
    <property type="component" value="Unassembled WGS sequence"/>
</dbReference>
<reference evidence="1" key="1">
    <citation type="submission" date="2020-12" db="EMBL/GenBank/DDBJ databases">
        <title>Draft Genome of Candida africana.</title>
        <authorList>
            <person name="Ayanbimpe G.M."/>
            <person name="Enweani I.B."/>
            <person name="Aguiyi J.C."/>
            <person name="Nnadi U.P."/>
            <person name="Izam Y."/>
            <person name="Ubani A."/>
            <person name="Ngene A.C."/>
        </authorList>
    </citation>
    <scope>NUCLEOTIDE SEQUENCE</scope>
    <source>
        <strain evidence="1">CEC4854</strain>
    </source>
</reference>
<sequence>MSTTDNIKLTILRYIRAFFIPDSTLHSRQKWILGLINLAAVVIFWVLSSFLVNAVVEDDTYRKPFFITYINTSCFCFYLIPYLRLEKLSVREFIDKFTQEYRYSKVSHKLEQDLIQDYGSRDNLAVLEEQTLRVIDSNELTESGDEDQDINIYETAKLSLQFIVLWFSANLVTNASLSYTSVASQTILSSTSSFFTLIIGYLVSIEKINQNKILGILLSFAGVLIVTKADATEDNPNTDNSALLILWGNILALLGALIYGIYTILLKFKITIPHSRKEKNLNTHLFFGFVGIFCLVFLWPMLVMLNYFGVEKFELPPTSSVATIIAANAVITFVSDFCWCNAVLLTSPLTVTVGLSMTIPLAMVGDWVFKQFKLNLLYIFGAAIVTTGFLIINKDEEEDFVESD</sequence>
<dbReference type="EMBL" id="JAENJO010000003">
    <property type="protein sequence ID" value="KAG8203601.1"/>
    <property type="molecule type" value="Genomic_DNA"/>
</dbReference>
<evidence type="ECO:0000313" key="2">
    <source>
        <dbReference type="Proteomes" id="UP000742417"/>
    </source>
</evidence>
<accession>A0ACB7FR97</accession>
<gene>
    <name evidence="1" type="ORF">GWM34_01742</name>
</gene>
<keyword evidence="2" id="KW-1185">Reference proteome</keyword>
<evidence type="ECO:0000313" key="1">
    <source>
        <dbReference type="EMBL" id="KAG8203601.1"/>
    </source>
</evidence>
<protein>
    <submittedName>
        <fullName evidence="1">Uncharacterized protein</fullName>
    </submittedName>
</protein>
<proteinExistence type="predicted"/>
<feature type="non-terminal residue" evidence="1">
    <location>
        <position position="1"/>
    </location>
</feature>